<evidence type="ECO:0000256" key="1">
    <source>
        <dbReference type="SAM" id="MobiDB-lite"/>
    </source>
</evidence>
<organism evidence="3 4">
    <name type="scientific">Stylosanthes scabra</name>
    <dbReference type="NCBI Taxonomy" id="79078"/>
    <lineage>
        <taxon>Eukaryota</taxon>
        <taxon>Viridiplantae</taxon>
        <taxon>Streptophyta</taxon>
        <taxon>Embryophyta</taxon>
        <taxon>Tracheophyta</taxon>
        <taxon>Spermatophyta</taxon>
        <taxon>Magnoliopsida</taxon>
        <taxon>eudicotyledons</taxon>
        <taxon>Gunneridae</taxon>
        <taxon>Pentapetalae</taxon>
        <taxon>rosids</taxon>
        <taxon>fabids</taxon>
        <taxon>Fabales</taxon>
        <taxon>Fabaceae</taxon>
        <taxon>Papilionoideae</taxon>
        <taxon>50 kb inversion clade</taxon>
        <taxon>dalbergioids sensu lato</taxon>
        <taxon>Dalbergieae</taxon>
        <taxon>Pterocarpus clade</taxon>
        <taxon>Stylosanthes</taxon>
    </lineage>
</organism>
<keyword evidence="2" id="KW-0812">Transmembrane</keyword>
<accession>A0ABU6QJ09</accession>
<evidence type="ECO:0000313" key="4">
    <source>
        <dbReference type="Proteomes" id="UP001341840"/>
    </source>
</evidence>
<protein>
    <submittedName>
        <fullName evidence="3">Uncharacterized protein</fullName>
    </submittedName>
</protein>
<feature type="transmembrane region" description="Helical" evidence="2">
    <location>
        <begin position="80"/>
        <end position="99"/>
    </location>
</feature>
<gene>
    <name evidence="3" type="ORF">PIB30_056523</name>
</gene>
<dbReference type="Proteomes" id="UP001341840">
    <property type="component" value="Unassembled WGS sequence"/>
</dbReference>
<proteinExistence type="predicted"/>
<comment type="caution">
    <text evidence="3">The sequence shown here is derived from an EMBL/GenBank/DDBJ whole genome shotgun (WGS) entry which is preliminary data.</text>
</comment>
<feature type="region of interest" description="Disordered" evidence="1">
    <location>
        <begin position="53"/>
        <end position="72"/>
    </location>
</feature>
<keyword evidence="2" id="KW-0472">Membrane</keyword>
<sequence length="100" mass="11204">MTGEEGMAATMKISVKGGEGGIVGSKGIVGTKVIVGSKWKAFTRNISGNGKKKNKWWRLQKEKKKGSSERKRKRGWYKGYMIIFCILFSNNKGILVLLFF</sequence>
<evidence type="ECO:0000313" key="3">
    <source>
        <dbReference type="EMBL" id="MED6111895.1"/>
    </source>
</evidence>
<evidence type="ECO:0000256" key="2">
    <source>
        <dbReference type="SAM" id="Phobius"/>
    </source>
</evidence>
<reference evidence="3 4" key="1">
    <citation type="journal article" date="2023" name="Plants (Basel)">
        <title>Bridging the Gap: Combining Genomics and Transcriptomics Approaches to Understand Stylosanthes scabra, an Orphan Legume from the Brazilian Caatinga.</title>
        <authorList>
            <person name="Ferreira-Neto J.R.C."/>
            <person name="da Silva M.D."/>
            <person name="Binneck E."/>
            <person name="de Melo N.F."/>
            <person name="da Silva R.H."/>
            <person name="de Melo A.L.T.M."/>
            <person name="Pandolfi V."/>
            <person name="Bustamante F.O."/>
            <person name="Brasileiro-Vidal A.C."/>
            <person name="Benko-Iseppon A.M."/>
        </authorList>
    </citation>
    <scope>NUCLEOTIDE SEQUENCE [LARGE SCALE GENOMIC DNA]</scope>
    <source>
        <tissue evidence="3">Leaves</tissue>
    </source>
</reference>
<keyword evidence="4" id="KW-1185">Reference proteome</keyword>
<dbReference type="EMBL" id="JASCZI010000453">
    <property type="protein sequence ID" value="MED6111895.1"/>
    <property type="molecule type" value="Genomic_DNA"/>
</dbReference>
<name>A0ABU6QJ09_9FABA</name>
<keyword evidence="2" id="KW-1133">Transmembrane helix</keyword>